<organism evidence="2 4">
    <name type="scientific">Demequina capsici</name>
    <dbReference type="NCBI Taxonomy" id="3075620"/>
    <lineage>
        <taxon>Bacteria</taxon>
        <taxon>Bacillati</taxon>
        <taxon>Actinomycetota</taxon>
        <taxon>Actinomycetes</taxon>
        <taxon>Micrococcales</taxon>
        <taxon>Demequinaceae</taxon>
        <taxon>Demequina</taxon>
    </lineage>
</organism>
<proteinExistence type="predicted"/>
<dbReference type="KEGG" id="dcp:RN607_08120"/>
<dbReference type="RefSeq" id="WP_313496080.1">
    <property type="nucleotide sequence ID" value="NZ_CP134879.1"/>
</dbReference>
<dbReference type="AlphaFoldDB" id="A0AA96F3H2"/>
<evidence type="ECO:0000313" key="2">
    <source>
        <dbReference type="EMBL" id="WNM23286.1"/>
    </source>
</evidence>
<evidence type="ECO:0000256" key="1">
    <source>
        <dbReference type="SAM" id="MobiDB-lite"/>
    </source>
</evidence>
<keyword evidence="4" id="KW-1185">Reference proteome</keyword>
<evidence type="ECO:0000313" key="3">
    <source>
        <dbReference type="EMBL" id="WNM26164.1"/>
    </source>
</evidence>
<sequence length="246" mass="25534">MPAILLVLVGAWALARHESSLPPAEEASPADGEAPAVIAADGTEVTWSCVGSQWDEGWSRSWLALEGARTGWVDACMRAYLVTSDAGGDGDAGAAGGDTYRIAVTAYWTTRGGYAVAPWQSVDAVPAGPVTVEITSGADGVASSLMTAGFSVQPCGEGETAQRTWLEGWDLLLTDGCPGPLPDVVSEEGVDVDRAYWVVDRPSDADITVHTWQVTLPAGQEPRLSLQLSSPAGYTRAGEPAEGATS</sequence>
<accession>A0AA96F3H2</accession>
<name>A0AA96F3H2_9MICO</name>
<dbReference type="EMBL" id="CP134879">
    <property type="protein sequence ID" value="WNM23286.1"/>
    <property type="molecule type" value="Genomic_DNA"/>
</dbReference>
<dbReference type="Proteomes" id="UP001303408">
    <property type="component" value="Chromosome"/>
</dbReference>
<accession>A0AA96FAH5</accession>
<evidence type="ECO:0000313" key="4">
    <source>
        <dbReference type="Proteomes" id="UP001304125"/>
    </source>
</evidence>
<dbReference type="EMBL" id="CP134880">
    <property type="protein sequence ID" value="WNM26164.1"/>
    <property type="molecule type" value="Genomic_DNA"/>
</dbReference>
<reference evidence="2 4" key="1">
    <citation type="submission" date="2023-09" db="EMBL/GenBank/DDBJ databases">
        <title>Demequina sp. a novel bacteria isolated from Capsicum annuum.</title>
        <authorList>
            <person name="Humaira Z."/>
            <person name="Lee J."/>
            <person name="Cho D."/>
        </authorList>
    </citation>
    <scope>NUCLEOTIDE SEQUENCE [LARGE SCALE GENOMIC DNA]</scope>
    <source>
        <strain evidence="2 4">OYTSA14</strain>
        <strain evidence="3">PMTSA13</strain>
    </source>
</reference>
<protein>
    <submittedName>
        <fullName evidence="2">Uncharacterized protein</fullName>
    </submittedName>
</protein>
<gene>
    <name evidence="2" type="ORF">RN606_07885</name>
    <name evidence="3" type="ORF">RN607_08120</name>
</gene>
<feature type="region of interest" description="Disordered" evidence="1">
    <location>
        <begin position="223"/>
        <end position="246"/>
    </location>
</feature>
<dbReference type="Proteomes" id="UP001304125">
    <property type="component" value="Chromosome"/>
</dbReference>